<feature type="compositionally biased region" description="Low complexity" evidence="10">
    <location>
        <begin position="22"/>
        <end position="103"/>
    </location>
</feature>
<keyword evidence="11" id="KW-0812">Transmembrane</keyword>
<evidence type="ECO:0000256" key="2">
    <source>
        <dbReference type="ARBA" id="ARBA00008721"/>
    </source>
</evidence>
<evidence type="ECO:0000256" key="9">
    <source>
        <dbReference type="ARBA" id="ARBA00023157"/>
    </source>
</evidence>
<feature type="chain" id="PRO_5007292860" description="Peptidase M43 pregnancy-associated plasma-A domain-containing protein" evidence="12">
    <location>
        <begin position="19"/>
        <end position="623"/>
    </location>
</feature>
<feature type="transmembrane region" description="Helical" evidence="11">
    <location>
        <begin position="603"/>
        <end position="622"/>
    </location>
</feature>
<protein>
    <recommendedName>
        <fullName evidence="13">Peptidase M43 pregnancy-associated plasma-A domain-containing protein</fullName>
    </recommendedName>
</protein>
<gene>
    <name evidence="14" type="ORF">Micbo1qcDRAFT_209069</name>
</gene>
<organism evidence="14 15">
    <name type="scientific">Microdochium bolleyi</name>
    <dbReference type="NCBI Taxonomy" id="196109"/>
    <lineage>
        <taxon>Eukaryota</taxon>
        <taxon>Fungi</taxon>
        <taxon>Dikarya</taxon>
        <taxon>Ascomycota</taxon>
        <taxon>Pezizomycotina</taxon>
        <taxon>Sordariomycetes</taxon>
        <taxon>Xylariomycetidae</taxon>
        <taxon>Xylariales</taxon>
        <taxon>Microdochiaceae</taxon>
        <taxon>Microdochium</taxon>
    </lineage>
</organism>
<accession>A0A136IN51</accession>
<comment type="similarity">
    <text evidence="2">Belongs to the peptidase M43B family.</text>
</comment>
<dbReference type="InParanoid" id="A0A136IN51"/>
<keyword evidence="6" id="KW-0378">Hydrolase</keyword>
<evidence type="ECO:0000256" key="4">
    <source>
        <dbReference type="ARBA" id="ARBA00022723"/>
    </source>
</evidence>
<evidence type="ECO:0000256" key="10">
    <source>
        <dbReference type="SAM" id="MobiDB-lite"/>
    </source>
</evidence>
<dbReference type="SUPFAM" id="SSF55486">
    <property type="entry name" value="Metalloproteases ('zincins'), catalytic domain"/>
    <property type="match status" value="1"/>
</dbReference>
<keyword evidence="8" id="KW-0482">Metalloprotease</keyword>
<evidence type="ECO:0000256" key="5">
    <source>
        <dbReference type="ARBA" id="ARBA00022729"/>
    </source>
</evidence>
<dbReference type="EMBL" id="KQ964268">
    <property type="protein sequence ID" value="KXJ86375.1"/>
    <property type="molecule type" value="Genomic_DNA"/>
</dbReference>
<keyword evidence="3" id="KW-0645">Protease</keyword>
<feature type="region of interest" description="Disordered" evidence="10">
    <location>
        <begin position="20"/>
        <end position="110"/>
    </location>
</feature>
<dbReference type="InterPro" id="IPR008754">
    <property type="entry name" value="Peptidase_M43"/>
</dbReference>
<evidence type="ECO:0000256" key="7">
    <source>
        <dbReference type="ARBA" id="ARBA00022833"/>
    </source>
</evidence>
<evidence type="ECO:0000256" key="6">
    <source>
        <dbReference type="ARBA" id="ARBA00022801"/>
    </source>
</evidence>
<evidence type="ECO:0000256" key="11">
    <source>
        <dbReference type="SAM" id="Phobius"/>
    </source>
</evidence>
<keyword evidence="15" id="KW-1185">Reference proteome</keyword>
<dbReference type="STRING" id="196109.A0A136IN51"/>
<dbReference type="Pfam" id="PF05572">
    <property type="entry name" value="Peptidase_M43"/>
    <property type="match status" value="1"/>
</dbReference>
<evidence type="ECO:0000256" key="8">
    <source>
        <dbReference type="ARBA" id="ARBA00023049"/>
    </source>
</evidence>
<feature type="domain" description="Peptidase M43 pregnancy-associated plasma-A" evidence="13">
    <location>
        <begin position="371"/>
        <end position="436"/>
    </location>
</feature>
<evidence type="ECO:0000313" key="15">
    <source>
        <dbReference type="Proteomes" id="UP000070501"/>
    </source>
</evidence>
<keyword evidence="4" id="KW-0479">Metal-binding</keyword>
<dbReference type="GO" id="GO:0008237">
    <property type="term" value="F:metallopeptidase activity"/>
    <property type="evidence" value="ECO:0007669"/>
    <property type="project" value="UniProtKB-KW"/>
</dbReference>
<keyword evidence="11" id="KW-1133">Transmembrane helix</keyword>
<keyword evidence="5 12" id="KW-0732">Signal</keyword>
<sequence>MRSILVLPLMVLAGGSLAQDITSSDSSTTSLESTPSETPPVIDTPPVVNTPSVTPTVTDDGSSTPSVTPSASDSVVTTPSDSASSSSAGSTDSGSAAATGTGTLDVDDPTATYAIPPDFYDVTNIDEGHLEDVQPSLDEAIDIGALQVNSYAYQVADGKLAPPDDPNERPVAVLPACPNIKAAAERAALSGRAIRLPKFRCVKKTLVIKVHFNYVMPSSNTPQKAKDDALKRAMRNFELLNAVYNPFNIEFTLASYNTPVLKWFSEMSYYKGDGFYATETWTKANQNYMKLNRKGGFEELNIWIVNSINVINADSNSIAGFATFPNWNKAHDGIVLRLSALTPVDGDLLTSTKDKDTCVVTASTKAEKQLRGSTLIHEVGHWMGLKHVHEGGCAGTDSVSDTYQVEDDQNRSCCQQVSCQQIAYRSSNWMSYSRCAGASAYERPFNPSAFTNGQSARMFTFFQRYRTKEYRCDELIINKRNADPLQRRREEDQAKVLADLLLNNCSVAIQDVFAPDSIPLGKADLAVYSSSASFLQANPTPVPAGVVKPSTVTYGTSQPTATVPGGGGPNVITGGGSGSGLGSTGMPKPTNAAPALTGAHGNGGMFAVSVWVALATALGFFLI</sequence>
<evidence type="ECO:0000256" key="1">
    <source>
        <dbReference type="ARBA" id="ARBA00003174"/>
    </source>
</evidence>
<feature type="region of interest" description="Disordered" evidence="10">
    <location>
        <begin position="574"/>
        <end position="593"/>
    </location>
</feature>
<dbReference type="Proteomes" id="UP000070501">
    <property type="component" value="Unassembled WGS sequence"/>
</dbReference>
<dbReference type="Gene3D" id="3.40.390.10">
    <property type="entry name" value="Collagenase (Catalytic Domain)"/>
    <property type="match status" value="1"/>
</dbReference>
<dbReference type="PANTHER" id="PTHR47466:SF1">
    <property type="entry name" value="METALLOPROTEASE MEP1 (AFU_ORTHOLOGUE AFUA_1G07730)-RELATED"/>
    <property type="match status" value="1"/>
</dbReference>
<evidence type="ECO:0000259" key="13">
    <source>
        <dbReference type="Pfam" id="PF05572"/>
    </source>
</evidence>
<dbReference type="GO" id="GO:0006508">
    <property type="term" value="P:proteolysis"/>
    <property type="evidence" value="ECO:0007669"/>
    <property type="project" value="UniProtKB-KW"/>
</dbReference>
<evidence type="ECO:0000256" key="3">
    <source>
        <dbReference type="ARBA" id="ARBA00022670"/>
    </source>
</evidence>
<reference evidence="15" key="1">
    <citation type="submission" date="2016-02" db="EMBL/GenBank/DDBJ databases">
        <title>Draft genome sequence of Microdochium bolleyi, a fungal endophyte of beachgrass.</title>
        <authorList>
            <consortium name="DOE Joint Genome Institute"/>
            <person name="David A.S."/>
            <person name="May G."/>
            <person name="Haridas S."/>
            <person name="Lim J."/>
            <person name="Wang M."/>
            <person name="Labutti K."/>
            <person name="Lipzen A."/>
            <person name="Barry K."/>
            <person name="Grigoriev I.V."/>
        </authorList>
    </citation>
    <scope>NUCLEOTIDE SEQUENCE [LARGE SCALE GENOMIC DNA]</scope>
    <source>
        <strain evidence="15">J235TASD1</strain>
    </source>
</reference>
<comment type="function">
    <text evidence="1">Secreted metalloproteinase that allows assimilation of proteinaceous substrates.</text>
</comment>
<feature type="compositionally biased region" description="Gly residues" evidence="10">
    <location>
        <begin position="574"/>
        <end position="583"/>
    </location>
</feature>
<dbReference type="AlphaFoldDB" id="A0A136IN51"/>
<dbReference type="OrthoDB" id="536211at2759"/>
<evidence type="ECO:0000256" key="12">
    <source>
        <dbReference type="SAM" id="SignalP"/>
    </source>
</evidence>
<dbReference type="InterPro" id="IPR024079">
    <property type="entry name" value="MetalloPept_cat_dom_sf"/>
</dbReference>
<keyword evidence="11" id="KW-0472">Membrane</keyword>
<feature type="signal peptide" evidence="12">
    <location>
        <begin position="1"/>
        <end position="18"/>
    </location>
</feature>
<keyword evidence="7" id="KW-0862">Zinc</keyword>
<keyword evidence="9" id="KW-1015">Disulfide bond</keyword>
<name>A0A136IN51_9PEZI</name>
<dbReference type="PANTHER" id="PTHR47466">
    <property type="match status" value="1"/>
</dbReference>
<dbReference type="GO" id="GO:0046872">
    <property type="term" value="F:metal ion binding"/>
    <property type="evidence" value="ECO:0007669"/>
    <property type="project" value="UniProtKB-KW"/>
</dbReference>
<evidence type="ECO:0000313" key="14">
    <source>
        <dbReference type="EMBL" id="KXJ86375.1"/>
    </source>
</evidence>
<proteinExistence type="inferred from homology"/>